<dbReference type="Proteomes" id="UP000639775">
    <property type="component" value="Unassembled WGS sequence"/>
</dbReference>
<dbReference type="Pfam" id="PF06568">
    <property type="entry name" value="YjiS-like"/>
    <property type="match status" value="1"/>
</dbReference>
<dbReference type="EMBL" id="JAAORB010000008">
    <property type="protein sequence ID" value="NHQ74176.1"/>
    <property type="molecule type" value="Genomic_DNA"/>
</dbReference>
<comment type="caution">
    <text evidence="2">The sequence shown here is derived from an EMBL/GenBank/DDBJ whole genome shotgun (WGS) entry which is preliminary data.</text>
</comment>
<evidence type="ECO:0000313" key="2">
    <source>
        <dbReference type="EMBL" id="NHQ74176.1"/>
    </source>
</evidence>
<protein>
    <submittedName>
        <fullName evidence="2">DUF1127 domain-containing protein</fullName>
    </submittedName>
</protein>
<gene>
    <name evidence="2" type="ORF">HAT86_06820</name>
</gene>
<evidence type="ECO:0000313" key="3">
    <source>
        <dbReference type="Proteomes" id="UP000639775"/>
    </source>
</evidence>
<feature type="domain" description="YjiS-like" evidence="1">
    <location>
        <begin position="25"/>
        <end position="58"/>
    </location>
</feature>
<accession>A0A967EFT7</accession>
<organism evidence="2 3">
    <name type="scientific">Roseovarius gahaiensis</name>
    <dbReference type="NCBI Taxonomy" id="2716691"/>
    <lineage>
        <taxon>Bacteria</taxon>
        <taxon>Pseudomonadati</taxon>
        <taxon>Pseudomonadota</taxon>
        <taxon>Alphaproteobacteria</taxon>
        <taxon>Rhodobacterales</taxon>
        <taxon>Roseobacteraceae</taxon>
        <taxon>Roseovarius</taxon>
    </lineage>
</organism>
<dbReference type="RefSeq" id="WP_167194845.1">
    <property type="nucleotide sequence ID" value="NZ_JAAORB010000008.1"/>
</dbReference>
<proteinExistence type="predicted"/>
<evidence type="ECO:0000259" key="1">
    <source>
        <dbReference type="Pfam" id="PF06568"/>
    </source>
</evidence>
<dbReference type="AlphaFoldDB" id="A0A967EFT7"/>
<reference evidence="2" key="1">
    <citation type="submission" date="2020-03" db="EMBL/GenBank/DDBJ databases">
        <title>Roseovarius gahaiensis sp. nov., isolated from Gahai Saline Lake, China.</title>
        <authorList>
            <person name="Sun X."/>
        </authorList>
    </citation>
    <scope>NUCLEOTIDE SEQUENCE</scope>
    <source>
        <strain evidence="2">GH877</strain>
    </source>
</reference>
<sequence>MTFANYSRATETGLGLELGAALNHLMQRVADYRIYRATLSELQGLSDRSLADLGLHRSGLRGIALHAVYGAQH</sequence>
<dbReference type="InterPro" id="IPR009506">
    <property type="entry name" value="YjiS-like"/>
</dbReference>
<name>A0A967EFT7_9RHOB</name>
<keyword evidence="3" id="KW-1185">Reference proteome</keyword>